<evidence type="ECO:0000313" key="2">
    <source>
        <dbReference type="EMBL" id="MPC99468.1"/>
    </source>
</evidence>
<keyword evidence="3" id="KW-1185">Reference proteome</keyword>
<organism evidence="2 3">
    <name type="scientific">Portunus trituberculatus</name>
    <name type="common">Swimming crab</name>
    <name type="synonym">Neptunus trituberculatus</name>
    <dbReference type="NCBI Taxonomy" id="210409"/>
    <lineage>
        <taxon>Eukaryota</taxon>
        <taxon>Metazoa</taxon>
        <taxon>Ecdysozoa</taxon>
        <taxon>Arthropoda</taxon>
        <taxon>Crustacea</taxon>
        <taxon>Multicrustacea</taxon>
        <taxon>Malacostraca</taxon>
        <taxon>Eumalacostraca</taxon>
        <taxon>Eucarida</taxon>
        <taxon>Decapoda</taxon>
        <taxon>Pleocyemata</taxon>
        <taxon>Brachyura</taxon>
        <taxon>Eubrachyura</taxon>
        <taxon>Portunoidea</taxon>
        <taxon>Portunidae</taxon>
        <taxon>Portuninae</taxon>
        <taxon>Portunus</taxon>
    </lineage>
</organism>
<protein>
    <submittedName>
        <fullName evidence="2">Uncharacterized protein</fullName>
    </submittedName>
</protein>
<accession>A0A5B7K2V5</accession>
<proteinExistence type="predicted"/>
<comment type="caution">
    <text evidence="2">The sequence shown here is derived from an EMBL/GenBank/DDBJ whole genome shotgun (WGS) entry which is preliminary data.</text>
</comment>
<dbReference type="Proteomes" id="UP000324222">
    <property type="component" value="Unassembled WGS sequence"/>
</dbReference>
<evidence type="ECO:0000256" key="1">
    <source>
        <dbReference type="SAM" id="MobiDB-lite"/>
    </source>
</evidence>
<evidence type="ECO:0000313" key="3">
    <source>
        <dbReference type="Proteomes" id="UP000324222"/>
    </source>
</evidence>
<gene>
    <name evidence="2" type="ORF">E2C01_094882</name>
</gene>
<dbReference type="AlphaFoldDB" id="A0A5B7K2V5"/>
<name>A0A5B7K2V5_PORTR</name>
<dbReference type="EMBL" id="VSRR010118509">
    <property type="protein sequence ID" value="MPC99468.1"/>
    <property type="molecule type" value="Genomic_DNA"/>
</dbReference>
<sequence>MNVADNTFLLRCWMKERARRPRRSLTLGQTAAPLSLTPGHTSQCPPPPNSSTTPLLASLTPLSSLPPRSSLPQLLSCHLPLLPFSLLLPLPLPLSCLRRHSPLLPLLPSYHQQQPPNPHHQFSHPLLTFPLLLHGHACRASPTLASSPTVLSCHPSCPLPPCPPPPCPMSPCHTLPQHCSTPPHSPTLESCHPPHPCHTPMSYHPPPPCHSRQP</sequence>
<feature type="region of interest" description="Disordered" evidence="1">
    <location>
        <begin position="21"/>
        <end position="53"/>
    </location>
</feature>
<reference evidence="2 3" key="1">
    <citation type="submission" date="2019-05" db="EMBL/GenBank/DDBJ databases">
        <title>Another draft genome of Portunus trituberculatus and its Hox gene families provides insights of decapod evolution.</title>
        <authorList>
            <person name="Jeong J.-H."/>
            <person name="Song I."/>
            <person name="Kim S."/>
            <person name="Choi T."/>
            <person name="Kim D."/>
            <person name="Ryu S."/>
            <person name="Kim W."/>
        </authorList>
    </citation>
    <scope>NUCLEOTIDE SEQUENCE [LARGE SCALE GENOMIC DNA]</scope>
    <source>
        <tissue evidence="2">Muscle</tissue>
    </source>
</reference>